<dbReference type="InterPro" id="IPR047951">
    <property type="entry name" value="Transpos_ISL3"/>
</dbReference>
<evidence type="ECO:0000259" key="3">
    <source>
        <dbReference type="Pfam" id="PF14690"/>
    </source>
</evidence>
<dbReference type="Proteomes" id="UP000192923">
    <property type="component" value="Unassembled WGS sequence"/>
</dbReference>
<dbReference type="PANTHER" id="PTHR33498">
    <property type="entry name" value="TRANSPOSASE FOR INSERTION SEQUENCE ELEMENT IS1557"/>
    <property type="match status" value="1"/>
</dbReference>
<dbReference type="InterPro" id="IPR029261">
    <property type="entry name" value="Transposase_Znf"/>
</dbReference>
<feature type="domain" description="Transposase IS204/IS1001/IS1096/IS1165 helix-turn-helix" evidence="2">
    <location>
        <begin position="87"/>
        <end position="132"/>
    </location>
</feature>
<dbReference type="Pfam" id="PF14690">
    <property type="entry name" value="Zn_ribbon_ISL3"/>
    <property type="match status" value="1"/>
</dbReference>
<feature type="domain" description="Transposase IS204/IS1001/IS1096/IS1165 DDE" evidence="1">
    <location>
        <begin position="160"/>
        <end position="236"/>
    </location>
</feature>
<dbReference type="AlphaFoldDB" id="A0A1Y6DB92"/>
<feature type="domain" description="Transposase IS204/IS1001/IS1096/IS1165 zinc-finger" evidence="3">
    <location>
        <begin position="34"/>
        <end position="77"/>
    </location>
</feature>
<evidence type="ECO:0000313" key="4">
    <source>
        <dbReference type="EMBL" id="SMF97873.1"/>
    </source>
</evidence>
<accession>A0A1Y6DB92</accession>
<dbReference type="RefSeq" id="WP_085216879.1">
    <property type="nucleotide sequence ID" value="NZ_FXAM01000006.1"/>
</dbReference>
<dbReference type="Pfam" id="PF13542">
    <property type="entry name" value="HTH_Tnp_ISL3"/>
    <property type="match status" value="1"/>
</dbReference>
<dbReference type="InterPro" id="IPR002560">
    <property type="entry name" value="Transposase_DDE"/>
</dbReference>
<evidence type="ECO:0000313" key="5">
    <source>
        <dbReference type="Proteomes" id="UP000192923"/>
    </source>
</evidence>
<protein>
    <submittedName>
        <fullName evidence="4">Transposase</fullName>
    </submittedName>
</protein>
<sequence length="361" mass="39877">MLDLLNLPGIEPVDIRASDRGILVIAEALEGTLPVCPMCAIPLQRHGRRSNLFADLPMEGQPVKVEVSRPRYRCGACGRMQVPELAFIDERRRASRRLVASIRERSLTSTFHALADETGLSVNTIKSIAQDHIDALARTVRYETPVIMGIHEIGLAGSPRCVVTNLATSTICEILESRSSKHLDPFFQGLADGRKVEWVHTGSLRPAHRAFLALLPRARRVLDPVHLARMVAGAVHDRSRWVDAFFDLYRIQDKAVALRAFKAWERSLPGDQSGEFCQLVRTARGQREAVFAYWDSPAPTAYAECQAGLEKLPGGMGYSFEIIRAKVLYAGEARKVGTGTGSIEPLEYGPHIPTLVTCGIF</sequence>
<dbReference type="OrthoDB" id="5289059at2"/>
<reference evidence="4 5" key="1">
    <citation type="submission" date="2016-12" db="EMBL/GenBank/DDBJ databases">
        <authorList>
            <person name="Song W.-J."/>
            <person name="Kurnit D.M."/>
        </authorList>
    </citation>
    <scope>NUCLEOTIDE SEQUENCE [LARGE SCALE GENOMIC DNA]</scope>
    <source>
        <strain evidence="4 5">175</strain>
    </source>
</reference>
<dbReference type="STRING" id="1760988.SAMN02949497_4855"/>
<name>A0A1Y6DB92_9GAMM</name>
<evidence type="ECO:0000259" key="2">
    <source>
        <dbReference type="Pfam" id="PF13542"/>
    </source>
</evidence>
<proteinExistence type="predicted"/>
<keyword evidence="5" id="KW-1185">Reference proteome</keyword>
<gene>
    <name evidence="4" type="ORF">SAMN02949497_4855</name>
</gene>
<dbReference type="EMBL" id="FXAM01000006">
    <property type="protein sequence ID" value="SMF97873.1"/>
    <property type="molecule type" value="Genomic_DNA"/>
</dbReference>
<dbReference type="PANTHER" id="PTHR33498:SF1">
    <property type="entry name" value="TRANSPOSASE FOR INSERTION SEQUENCE ELEMENT IS1557"/>
    <property type="match status" value="1"/>
</dbReference>
<organism evidence="4 5">
    <name type="scientific">Methylomagnum ishizawai</name>
    <dbReference type="NCBI Taxonomy" id="1760988"/>
    <lineage>
        <taxon>Bacteria</taxon>
        <taxon>Pseudomonadati</taxon>
        <taxon>Pseudomonadota</taxon>
        <taxon>Gammaproteobacteria</taxon>
        <taxon>Methylococcales</taxon>
        <taxon>Methylococcaceae</taxon>
        <taxon>Methylomagnum</taxon>
    </lineage>
</organism>
<dbReference type="InterPro" id="IPR032877">
    <property type="entry name" value="Transposase_HTH"/>
</dbReference>
<evidence type="ECO:0000259" key="1">
    <source>
        <dbReference type="Pfam" id="PF01610"/>
    </source>
</evidence>
<dbReference type="Pfam" id="PF01610">
    <property type="entry name" value="DDE_Tnp_ISL3"/>
    <property type="match status" value="1"/>
</dbReference>